<evidence type="ECO:0000256" key="9">
    <source>
        <dbReference type="ARBA" id="ARBA00023157"/>
    </source>
</evidence>
<name>A0A8J7NJS9_ATRSP</name>
<feature type="transmembrane region" description="Helical" evidence="13">
    <location>
        <begin position="817"/>
        <end position="839"/>
    </location>
</feature>
<dbReference type="Proteomes" id="UP000736164">
    <property type="component" value="Unassembled WGS sequence"/>
</dbReference>
<proteinExistence type="predicted"/>
<dbReference type="GO" id="GO:0005886">
    <property type="term" value="C:plasma membrane"/>
    <property type="evidence" value="ECO:0007669"/>
    <property type="project" value="UniProtKB-SubCell"/>
</dbReference>
<evidence type="ECO:0000313" key="16">
    <source>
        <dbReference type="Proteomes" id="UP000736164"/>
    </source>
</evidence>
<organism evidence="15 16">
    <name type="scientific">Atractosteus spatula</name>
    <name type="common">Alligator gar</name>
    <name type="synonym">Lepisosteus spatula</name>
    <dbReference type="NCBI Taxonomy" id="7917"/>
    <lineage>
        <taxon>Eukaryota</taxon>
        <taxon>Metazoa</taxon>
        <taxon>Chordata</taxon>
        <taxon>Craniata</taxon>
        <taxon>Vertebrata</taxon>
        <taxon>Euteleostomi</taxon>
        <taxon>Actinopterygii</taxon>
        <taxon>Neopterygii</taxon>
        <taxon>Holostei</taxon>
        <taxon>Semionotiformes</taxon>
        <taxon>Lepisosteidae</taxon>
        <taxon>Atractosteus</taxon>
    </lineage>
</organism>
<evidence type="ECO:0000256" key="8">
    <source>
        <dbReference type="ARBA" id="ARBA00023136"/>
    </source>
</evidence>
<feature type="domain" description="G-protein coupled receptors family 1 profile" evidence="14">
    <location>
        <begin position="1"/>
        <end position="233"/>
    </location>
</feature>
<feature type="transmembrane region" description="Helical" evidence="13">
    <location>
        <begin position="515"/>
        <end position="535"/>
    </location>
</feature>
<feature type="transmembrane region" description="Helical" evidence="13">
    <location>
        <begin position="606"/>
        <end position="625"/>
    </location>
</feature>
<comment type="caution">
    <text evidence="15">The sequence shown here is derived from an EMBL/GenBank/DDBJ whole genome shotgun (WGS) entry which is preliminary data.</text>
</comment>
<gene>
    <name evidence="15" type="primary">Or52d1_1</name>
    <name evidence="15" type="ORF">GTO95_0005282</name>
</gene>
<evidence type="ECO:0000256" key="4">
    <source>
        <dbReference type="ARBA" id="ARBA00022692"/>
    </source>
</evidence>
<evidence type="ECO:0000256" key="1">
    <source>
        <dbReference type="ARBA" id="ARBA00004651"/>
    </source>
</evidence>
<accession>A0A8J7NJS9</accession>
<evidence type="ECO:0000256" key="6">
    <source>
        <dbReference type="ARBA" id="ARBA00022989"/>
    </source>
</evidence>
<keyword evidence="3" id="KW-0716">Sensory transduction</keyword>
<feature type="transmembrane region" description="Helical" evidence="13">
    <location>
        <begin position="272"/>
        <end position="295"/>
    </location>
</feature>
<dbReference type="GO" id="GO:0004984">
    <property type="term" value="F:olfactory receptor activity"/>
    <property type="evidence" value="ECO:0007669"/>
    <property type="project" value="InterPro"/>
</dbReference>
<feature type="transmembrane region" description="Helical" evidence="13">
    <location>
        <begin position="212"/>
        <end position="232"/>
    </location>
</feature>
<evidence type="ECO:0000256" key="10">
    <source>
        <dbReference type="ARBA" id="ARBA00023170"/>
    </source>
</evidence>
<dbReference type="InterPro" id="IPR052921">
    <property type="entry name" value="GPCR1_Superfamily_Member"/>
</dbReference>
<keyword evidence="5" id="KW-0552">Olfaction</keyword>
<reference evidence="15" key="1">
    <citation type="journal article" date="2021" name="Cell">
        <title>Tracing the genetic footprints of vertebrate landing in non-teleost ray-finned fishes.</title>
        <authorList>
            <person name="Bi X."/>
            <person name="Wang K."/>
            <person name="Yang L."/>
            <person name="Pan H."/>
            <person name="Jiang H."/>
            <person name="Wei Q."/>
            <person name="Fang M."/>
            <person name="Yu H."/>
            <person name="Zhu C."/>
            <person name="Cai Y."/>
            <person name="He Y."/>
            <person name="Gan X."/>
            <person name="Zeng H."/>
            <person name="Yu D."/>
            <person name="Zhu Y."/>
            <person name="Jiang H."/>
            <person name="Qiu Q."/>
            <person name="Yang H."/>
            <person name="Zhang Y.E."/>
            <person name="Wang W."/>
            <person name="Zhu M."/>
            <person name="He S."/>
            <person name="Zhang G."/>
        </authorList>
    </citation>
    <scope>NUCLEOTIDE SEQUENCE</scope>
    <source>
        <strain evidence="15">Allg_001</strain>
    </source>
</reference>
<comment type="subcellular location">
    <subcellularLocation>
        <location evidence="1">Cell membrane</location>
        <topology evidence="1">Multi-pass membrane protein</topology>
    </subcellularLocation>
</comment>
<dbReference type="PRINTS" id="PR00245">
    <property type="entry name" value="OLFACTORYR"/>
</dbReference>
<keyword evidence="4 13" id="KW-0812">Transmembrane</keyword>
<dbReference type="InterPro" id="IPR000725">
    <property type="entry name" value="Olfact_rcpt"/>
</dbReference>
<dbReference type="Gene3D" id="1.20.1070.10">
    <property type="entry name" value="Rhodopsin 7-helix transmembrane proteins"/>
    <property type="match status" value="3"/>
</dbReference>
<dbReference type="InterPro" id="IPR000276">
    <property type="entry name" value="GPCR_Rhodpsn"/>
</dbReference>
<feature type="transmembrane region" description="Helical" evidence="13">
    <location>
        <begin position="785"/>
        <end position="805"/>
    </location>
</feature>
<evidence type="ECO:0000313" key="15">
    <source>
        <dbReference type="EMBL" id="MBN3313438.1"/>
    </source>
</evidence>
<feature type="transmembrane region" description="Helical" evidence="13">
    <location>
        <begin position="139"/>
        <end position="160"/>
    </location>
</feature>
<dbReference type="FunFam" id="1.20.1070.10:FF:000024">
    <property type="entry name" value="Olfactory receptor"/>
    <property type="match status" value="3"/>
</dbReference>
<feature type="transmembrane region" description="Helical" evidence="13">
    <location>
        <begin position="442"/>
        <end position="463"/>
    </location>
</feature>
<dbReference type="InterPro" id="IPR017452">
    <property type="entry name" value="GPCR_Rhodpsn_7TM"/>
</dbReference>
<feature type="transmembrane region" description="Helical" evidence="13">
    <location>
        <begin position="645"/>
        <end position="666"/>
    </location>
</feature>
<feature type="transmembrane region" description="Helical" evidence="13">
    <location>
        <begin position="687"/>
        <end position="710"/>
    </location>
</feature>
<dbReference type="PANTHER" id="PTHR26451">
    <property type="entry name" value="G_PROTEIN_RECEP_F1_2 DOMAIN-CONTAINING PROTEIN"/>
    <property type="match status" value="1"/>
</dbReference>
<feature type="transmembrane region" description="Helical" evidence="13">
    <location>
        <begin position="386"/>
        <end position="409"/>
    </location>
</feature>
<dbReference type="GO" id="GO:0004930">
    <property type="term" value="F:G protein-coupled receptor activity"/>
    <property type="evidence" value="ECO:0007669"/>
    <property type="project" value="UniProtKB-KW"/>
</dbReference>
<keyword evidence="10" id="KW-0675">Receptor</keyword>
<keyword evidence="11" id="KW-0325">Glycoprotein</keyword>
<dbReference type="Pfam" id="PF13853">
    <property type="entry name" value="7tm_4"/>
    <property type="match status" value="3"/>
</dbReference>
<sequence>MYIFICSLAVNGLYGGCAFYPKCLANLLSDTPSISRIACYIQIFCVHSYAGFEYLILSIMAYDRYLSICHPLRYNSIMTPPKVTQIFVFVCMWSLCIFSTLISLTIRLPLCGSVIHKVYCDNWSVVRHSCVDVSVNSGYGLFVTTVVVGPSFLLVLYSYVRILLVCKKASKEAQAKALQTCTPHLLTFMNYSLATCFEFVYQRFDLSNIPHVIRVIISIDFLLLPPLLNPIIYGIKLQEVRKRIIKMLFSIKINSLAGVMEREQKIMSLYLYFTATLLAFLSILFANVILITVIIRERKLHEPMYIFICSLSLNGLYGSCAFYPKCMANILSDTPSISRIACYIQIFCIHFYVGFEYLILALMAYDRYVSICHPLRYNSIMTPSKVTQLLVFIYMWSLCIFSVLISLTIRLPLCGSVIHKVYCDNWSVVRHSCVDVSVNSGYGLFVTTVFTGSSFLLVSYSYLRILLVCKKATKEAQAKALQTCTPHLLTFMNYSLITSFEFVHQRFDLSNIPHVVRVIISIDFLLLPPLLNPIIYGIKLQEKQRTITMQNTSYVTMFFLTAFDNSGSIRYLYFTATLLAFLSILFANVILITVIIRERKLHEPMYMFICSLSLNGLYGSCAFYPKCMANILSDTPSISRIACYIQIFCIHFYVGFEYLILALMAYDRYVSICHPLRYNSIMTPSKVTQLLVFIYMWSLCIFSVLISLTIRLPLCGSVIHKVYCDNWSVVRHSCVDVSVNSGYGLFVTTVFAGSSFLLVSYSYLRILLVCKKASKEAQAKALQTCTPHLLTFMNYSLITCFEFVYQRFDLSNIPNVVHVIISIDFLLLPPLLNPIIYGIKLQEVRKRIIKMFHSIKINSLAGVMEREQKIMS</sequence>
<evidence type="ECO:0000256" key="7">
    <source>
        <dbReference type="ARBA" id="ARBA00023040"/>
    </source>
</evidence>
<keyword evidence="7" id="KW-0297">G-protein coupled receptor</keyword>
<evidence type="ECO:0000256" key="12">
    <source>
        <dbReference type="ARBA" id="ARBA00023224"/>
    </source>
</evidence>
<feature type="non-terminal residue" evidence="15">
    <location>
        <position position="1"/>
    </location>
</feature>
<dbReference type="GO" id="GO:0005549">
    <property type="term" value="F:odorant binding"/>
    <property type="evidence" value="ECO:0007669"/>
    <property type="project" value="TreeGrafter"/>
</dbReference>
<keyword evidence="2" id="KW-1003">Cell membrane</keyword>
<feature type="transmembrane region" description="Helical" evidence="13">
    <location>
        <begin position="571"/>
        <end position="594"/>
    </location>
</feature>
<evidence type="ECO:0000256" key="11">
    <source>
        <dbReference type="ARBA" id="ARBA00023180"/>
    </source>
</evidence>
<evidence type="ECO:0000256" key="5">
    <source>
        <dbReference type="ARBA" id="ARBA00022725"/>
    </source>
</evidence>
<evidence type="ECO:0000259" key="14">
    <source>
        <dbReference type="PROSITE" id="PS50262"/>
    </source>
</evidence>
<keyword evidence="6 13" id="KW-1133">Transmembrane helix</keyword>
<keyword evidence="8 13" id="KW-0472">Membrane</keyword>
<feature type="transmembrane region" description="Helical" evidence="13">
    <location>
        <begin position="743"/>
        <end position="764"/>
    </location>
</feature>
<evidence type="ECO:0000256" key="3">
    <source>
        <dbReference type="ARBA" id="ARBA00022606"/>
    </source>
</evidence>
<evidence type="ECO:0000256" key="13">
    <source>
        <dbReference type="SAM" id="Phobius"/>
    </source>
</evidence>
<dbReference type="EMBL" id="JAAWVO010011661">
    <property type="protein sequence ID" value="MBN3313438.1"/>
    <property type="molecule type" value="Genomic_DNA"/>
</dbReference>
<feature type="domain" description="G-protein coupled receptors family 1 profile" evidence="14">
    <location>
        <begin position="587"/>
        <end position="837"/>
    </location>
</feature>
<dbReference type="PANTHER" id="PTHR26451:SF345">
    <property type="entry name" value="OLFACTORY RECEPTOR"/>
    <property type="match status" value="1"/>
</dbReference>
<dbReference type="PROSITE" id="PS50262">
    <property type="entry name" value="G_PROTEIN_RECEP_F1_2"/>
    <property type="match status" value="3"/>
</dbReference>
<keyword evidence="12" id="KW-0807">Transducer</keyword>
<protein>
    <submittedName>
        <fullName evidence="15">O52D1 protein</fullName>
    </submittedName>
</protein>
<feature type="transmembrane region" description="Helical" evidence="13">
    <location>
        <begin position="83"/>
        <end position="106"/>
    </location>
</feature>
<feature type="domain" description="G-protein coupled receptors family 1 profile" evidence="14">
    <location>
        <begin position="286"/>
        <end position="536"/>
    </location>
</feature>
<feature type="transmembrane region" description="Helical" evidence="13">
    <location>
        <begin position="344"/>
        <end position="365"/>
    </location>
</feature>
<feature type="non-terminal residue" evidence="15">
    <location>
        <position position="872"/>
    </location>
</feature>
<feature type="transmembrane region" description="Helical" evidence="13">
    <location>
        <begin position="39"/>
        <end position="62"/>
    </location>
</feature>
<dbReference type="SUPFAM" id="SSF81321">
    <property type="entry name" value="Family A G protein-coupled receptor-like"/>
    <property type="match status" value="3"/>
</dbReference>
<evidence type="ECO:0000256" key="2">
    <source>
        <dbReference type="ARBA" id="ARBA00022475"/>
    </source>
</evidence>
<dbReference type="PROSITE" id="PS00237">
    <property type="entry name" value="G_PROTEIN_RECEP_F1_1"/>
    <property type="match status" value="2"/>
</dbReference>
<dbReference type="AlphaFoldDB" id="A0A8J7NJS9"/>
<feature type="transmembrane region" description="Helical" evidence="13">
    <location>
        <begin position="304"/>
        <end position="324"/>
    </location>
</feature>
<keyword evidence="9" id="KW-1015">Disulfide bond</keyword>
<keyword evidence="16" id="KW-1185">Reference proteome</keyword>